<feature type="compositionally biased region" description="Basic residues" evidence="1">
    <location>
        <begin position="506"/>
        <end position="520"/>
    </location>
</feature>
<dbReference type="Proteomes" id="UP001501170">
    <property type="component" value="Unassembled WGS sequence"/>
</dbReference>
<feature type="compositionally biased region" description="Basic and acidic residues" evidence="1">
    <location>
        <begin position="489"/>
        <end position="502"/>
    </location>
</feature>
<keyword evidence="4" id="KW-1185">Reference proteome</keyword>
<dbReference type="InterPro" id="IPR003870">
    <property type="entry name" value="DUF222"/>
</dbReference>
<feature type="region of interest" description="Disordered" evidence="1">
    <location>
        <begin position="480"/>
        <end position="535"/>
    </location>
</feature>
<evidence type="ECO:0000313" key="4">
    <source>
        <dbReference type="Proteomes" id="UP001501170"/>
    </source>
</evidence>
<sequence length="535" mass="58165">MNMHVREHSGSSVVVDDGSIVIRIGCPAGSTDGSGSDAAAVSRADRAALLTFAARADCYQGLVMWHRYQAVYSLYRAKQAELEADASVDAYTRLFDPQCQMAASYATAAGVRQYAGELFVDRAIACFERIPSIGRLMRDGVLTPGWFVRAVEQTALVDDGDLLAFIDAEIAHRLAGMGGLSANRVESTVAAIVAEHDPDAATLTREQVASSKKVSVTPVADGVSEMVIVGSTEDAAISLGAINALADGVCPFDPRTKQARRSDAATALLQQSQFTCLCERDDCVSELAPAQIDARRAQVMVHVVVRKEALDGVSQLPAYEDGVGPISAHHARELVRRPDAVIRELDLDTVIADCMRHAGRYRPSAAVDTAVRALFGTCTVAGCDRPAWKSDLDHVVEFDHRDPGNGGPTCVCNLNPKCRFHHGVKTHAEGWVDDQIVDANGVIWTEVTTPDGVTVRRQAMNLWLLPELGHIQCRHGVSFGMSDSPATRPENRHAENEPERRLIRTQAKHRYRTQRRAANRRQREIATVTDGEPPF</sequence>
<accession>A0ABN3H9A0</accession>
<name>A0ABN3H9A0_9ACTN</name>
<dbReference type="EMBL" id="BAAARB010000004">
    <property type="protein sequence ID" value="GAA2372984.1"/>
    <property type="molecule type" value="Genomic_DNA"/>
</dbReference>
<gene>
    <name evidence="3" type="ORF">GCM10009855_10270</name>
</gene>
<comment type="caution">
    <text evidence="3">The sequence shown here is derived from an EMBL/GenBank/DDBJ whole genome shotgun (WGS) entry which is preliminary data.</text>
</comment>
<evidence type="ECO:0000313" key="3">
    <source>
        <dbReference type="EMBL" id="GAA2372984.1"/>
    </source>
</evidence>
<dbReference type="Pfam" id="PF02720">
    <property type="entry name" value="DUF222"/>
    <property type="match status" value="1"/>
</dbReference>
<dbReference type="RefSeq" id="WP_346075235.1">
    <property type="nucleotide sequence ID" value="NZ_BAAARB010000004.1"/>
</dbReference>
<proteinExistence type="predicted"/>
<protein>
    <recommendedName>
        <fullName evidence="2">DUF222 domain-containing protein</fullName>
    </recommendedName>
</protein>
<feature type="domain" description="DUF222" evidence="2">
    <location>
        <begin position="101"/>
        <end position="373"/>
    </location>
</feature>
<evidence type="ECO:0000259" key="2">
    <source>
        <dbReference type="Pfam" id="PF02720"/>
    </source>
</evidence>
<reference evidence="3 4" key="1">
    <citation type="journal article" date="2019" name="Int. J. Syst. Evol. Microbiol.">
        <title>The Global Catalogue of Microorganisms (GCM) 10K type strain sequencing project: providing services to taxonomists for standard genome sequencing and annotation.</title>
        <authorList>
            <consortium name="The Broad Institute Genomics Platform"/>
            <consortium name="The Broad Institute Genome Sequencing Center for Infectious Disease"/>
            <person name="Wu L."/>
            <person name="Ma J."/>
        </authorList>
    </citation>
    <scope>NUCLEOTIDE SEQUENCE [LARGE SCALE GENOMIC DNA]</scope>
    <source>
        <strain evidence="3 4">JCM 16227</strain>
    </source>
</reference>
<evidence type="ECO:0000256" key="1">
    <source>
        <dbReference type="SAM" id="MobiDB-lite"/>
    </source>
</evidence>
<organism evidence="3 4">
    <name type="scientific">Gordonia cholesterolivorans</name>
    <dbReference type="NCBI Taxonomy" id="559625"/>
    <lineage>
        <taxon>Bacteria</taxon>
        <taxon>Bacillati</taxon>
        <taxon>Actinomycetota</taxon>
        <taxon>Actinomycetes</taxon>
        <taxon>Mycobacteriales</taxon>
        <taxon>Gordoniaceae</taxon>
        <taxon>Gordonia</taxon>
    </lineage>
</organism>